<keyword evidence="6" id="KW-1185">Reference proteome</keyword>
<dbReference type="InterPro" id="IPR003599">
    <property type="entry name" value="Ig_sub"/>
</dbReference>
<dbReference type="Pfam" id="PF13385">
    <property type="entry name" value="Laminin_G_3"/>
    <property type="match status" value="1"/>
</dbReference>
<dbReference type="SUPFAM" id="SSF49899">
    <property type="entry name" value="Concanavalin A-like lectins/glucanases"/>
    <property type="match status" value="1"/>
</dbReference>
<feature type="domain" description="Ig-like" evidence="4">
    <location>
        <begin position="469"/>
        <end position="530"/>
    </location>
</feature>
<gene>
    <name evidence="5" type="ORF">STSP2_01254</name>
</gene>
<feature type="signal peptide" evidence="3">
    <location>
        <begin position="1"/>
        <end position="26"/>
    </location>
</feature>
<feature type="chain" id="PRO_5012278995" description="Ig-like domain-containing protein" evidence="3">
    <location>
        <begin position="27"/>
        <end position="788"/>
    </location>
</feature>
<dbReference type="STRING" id="1936003.STSP2_01254"/>
<dbReference type="Gene3D" id="2.60.40.10">
    <property type="entry name" value="Immunoglobulins"/>
    <property type="match status" value="1"/>
</dbReference>
<dbReference type="GO" id="GO:0008237">
    <property type="term" value="F:metallopeptidase activity"/>
    <property type="evidence" value="ECO:0007669"/>
    <property type="project" value="InterPro"/>
</dbReference>
<dbReference type="EMBL" id="CP019791">
    <property type="protein sequence ID" value="AQT68099.1"/>
    <property type="molecule type" value="Genomic_DNA"/>
</dbReference>
<evidence type="ECO:0000313" key="5">
    <source>
        <dbReference type="EMBL" id="AQT68099.1"/>
    </source>
</evidence>
<dbReference type="InterPro" id="IPR013320">
    <property type="entry name" value="ConA-like_dom_sf"/>
</dbReference>
<dbReference type="InterPro" id="IPR036179">
    <property type="entry name" value="Ig-like_dom_sf"/>
</dbReference>
<name>A0A1U9NJJ8_9BACT</name>
<dbReference type="AlphaFoldDB" id="A0A1U9NJJ8"/>
<dbReference type="Gene3D" id="3.40.390.10">
    <property type="entry name" value="Collagenase (Catalytic Domain)"/>
    <property type="match status" value="1"/>
</dbReference>
<dbReference type="InterPro" id="IPR013783">
    <property type="entry name" value="Ig-like_fold"/>
</dbReference>
<dbReference type="SUPFAM" id="SSF48726">
    <property type="entry name" value="Immunoglobulin"/>
    <property type="match status" value="1"/>
</dbReference>
<dbReference type="SMART" id="SM00409">
    <property type="entry name" value="IG"/>
    <property type="match status" value="1"/>
</dbReference>
<dbReference type="InterPro" id="IPR007110">
    <property type="entry name" value="Ig-like_dom"/>
</dbReference>
<reference evidence="6" key="1">
    <citation type="submission" date="2017-02" db="EMBL/GenBank/DDBJ databases">
        <title>Comparative genomics and description of representatives of a novel lineage of planctomycetes thriving in anoxic sediments.</title>
        <authorList>
            <person name="Spring S."/>
            <person name="Bunk B."/>
            <person name="Sproer C."/>
        </authorList>
    </citation>
    <scope>NUCLEOTIDE SEQUENCE [LARGE SCALE GENOMIC DNA]</scope>
    <source>
        <strain evidence="6">ST-NAGAB-D1</strain>
    </source>
</reference>
<evidence type="ECO:0000256" key="2">
    <source>
        <dbReference type="ARBA" id="ARBA00023157"/>
    </source>
</evidence>
<dbReference type="InterPro" id="IPR024079">
    <property type="entry name" value="MetalloPept_cat_dom_sf"/>
</dbReference>
<accession>A0A1U9NJJ8</accession>
<proteinExistence type="predicted"/>
<dbReference type="Pfam" id="PF17963">
    <property type="entry name" value="Big_9"/>
    <property type="match status" value="1"/>
</dbReference>
<dbReference type="PROSITE" id="PS50835">
    <property type="entry name" value="IG_LIKE"/>
    <property type="match status" value="1"/>
</dbReference>
<dbReference type="Gene3D" id="2.60.120.200">
    <property type="match status" value="1"/>
</dbReference>
<evidence type="ECO:0000259" key="4">
    <source>
        <dbReference type="PROSITE" id="PS50835"/>
    </source>
</evidence>
<keyword evidence="1 3" id="KW-0732">Signal</keyword>
<evidence type="ECO:0000313" key="6">
    <source>
        <dbReference type="Proteomes" id="UP000189674"/>
    </source>
</evidence>
<dbReference type="InterPro" id="IPR006558">
    <property type="entry name" value="LamG-like"/>
</dbReference>
<dbReference type="KEGG" id="alus:STSP2_01254"/>
<protein>
    <recommendedName>
        <fullName evidence="4">Ig-like domain-containing protein</fullName>
    </recommendedName>
</protein>
<evidence type="ECO:0000256" key="3">
    <source>
        <dbReference type="SAM" id="SignalP"/>
    </source>
</evidence>
<organism evidence="5 6">
    <name type="scientific">Anaerohalosphaera lusitana</name>
    <dbReference type="NCBI Taxonomy" id="1936003"/>
    <lineage>
        <taxon>Bacteria</taxon>
        <taxon>Pseudomonadati</taxon>
        <taxon>Planctomycetota</taxon>
        <taxon>Phycisphaerae</taxon>
        <taxon>Sedimentisphaerales</taxon>
        <taxon>Anaerohalosphaeraceae</taxon>
        <taxon>Anaerohalosphaera</taxon>
    </lineage>
</organism>
<keyword evidence="2" id="KW-1015">Disulfide bond</keyword>
<dbReference type="Proteomes" id="UP000189674">
    <property type="component" value="Chromosome"/>
</dbReference>
<dbReference type="OrthoDB" id="218987at2"/>
<evidence type="ECO:0000256" key="1">
    <source>
        <dbReference type="ARBA" id="ARBA00022729"/>
    </source>
</evidence>
<dbReference type="SMART" id="SM00560">
    <property type="entry name" value="LamGL"/>
    <property type="match status" value="1"/>
</dbReference>
<sequence precursor="true">MSIISKRIVLCWLCMSVLLVANSVLAQAPETFTQNVTHDGQTITLQMVKDSVRGPDFEVLVQNAQGNYNSWQPGEVRTYIGTVYQRPDAYAAGILLDNGTFKARVNFDRGKSWWTLGNSVYDTHGTQSTTYNIPTMPTVSPGKAGSSTYSFGVGFDSDYQYYARRGSVADCLEMMEFTAINVKAQYLQNVMLMPELGRVIIRPYSSQCPYEGVGGNLLGEFRTHWNTYHPVSVAPRDVAALVSPTIGGGVAWVGVIGSGFAYSSNGIRSDGSFDGVWRHELGHNWGTSDYHAGSPEGPTMMCGNKYARFNGPAVKSIFDHRDSRIDRFTNLGTYSKVNLPPYAAMDFLEGIHAGQSVTIDVMANDHDVNGQDLTFYDFETSSSQGGTITLSAGTGPNGRDELIYTAPIGLFNAKDYFHYTIRDSAGARSTGVIILSLSRNLTIIGQPVDEYVIPDEQASFAVDAVNPFTGDDTGLSFQWKYSADGSTYSNVAGGTGSTLTIAAPQSSDQGFYYCDVTIDSNGEMVSSETAQLVVKQTLAHWTMDQDDFVNGKYVDIAGSYDAGTSSVPTFVTGAGPDEPAFGAAVINPDSDAVAGTWNPLESTGQMTISAWVKWNGTIGEYGNDILSKGDSWGPDTMMWAFKIRGVSSGKAGIWFYSQQDTGIRSAGQVPEQIWTHISLVYDSGQARLYVNGKLITTHDNFTLGTGTASTLKIGGGGAFPGAMDEVTIHNYAMSDEDAATLYYETSQEAVCLNPPSIDLNDDCRVNLSDLLIMAESWADCGLVPECRP</sequence>
<dbReference type="RefSeq" id="WP_146660819.1">
    <property type="nucleotide sequence ID" value="NZ_CP019791.1"/>
</dbReference>